<evidence type="ECO:0000313" key="2">
    <source>
        <dbReference type="EMBL" id="ARQ79762.1"/>
    </source>
</evidence>
<comment type="subcellular location">
    <molecule>Hexon-linking protein-C</molecule>
    <subcellularLocation>
        <location evidence="1">Virion</location>
    </subcellularLocation>
    <text evidence="1">Located on the inner side of the capsid shell. Present in 120 copies per virion.</text>
</comment>
<dbReference type="EMBL" id="KX961095">
    <property type="protein sequence ID" value="ARQ79762.1"/>
    <property type="molecule type" value="Genomic_DNA"/>
</dbReference>
<evidence type="ECO:0000256" key="1">
    <source>
        <dbReference type="HAMAP-Rule" id="MF_04049"/>
    </source>
</evidence>
<comment type="function">
    <text evidence="1">Hexon-linking protein-N: Structural component of the virion that acts as a cement protein on the capsid interior and which glue the peripentonal hexons and group-of-nine hexons together.</text>
</comment>
<sequence>MSKDIPTPYVWSYQPQIGTAAGASQDYSTKMNWLSAGNSMIRSVNRIRNQRNEILLKQAMITETPRNVANPPIWPAEALHQPFKLPTEFPLPRNGPLEHMMSNNGMQLAGGKAYNLVGCGVQLPESYAPLSVRSDGIFQLGGGSRGHINPQHQWILLQSGSNKPRSGGLGSAQFVEEFVPTVYYNPYSGPPTNYPEQFIYNYDVVEDRVANYD</sequence>
<accession>A0A1X9RIS9</accession>
<keyword evidence="3" id="KW-1185">Reference proteome</keyword>
<dbReference type="GO" id="GO:0019028">
    <property type="term" value="C:viral capsid"/>
    <property type="evidence" value="ECO:0007669"/>
    <property type="project" value="UniProtKB-UniRule"/>
</dbReference>
<comment type="similarity">
    <text evidence="1">Belongs to the adenoviridae hexon-linking protein family.</text>
</comment>
<feature type="modified residue" description="Phosphothreonine; by host" evidence="1">
    <location>
        <position position="64"/>
    </location>
</feature>
<feature type="peptide" id="PRO_5011804443" description="Hexon-linking protein-C" evidence="1">
    <location>
        <begin position="144"/>
        <end position="213"/>
    </location>
</feature>
<reference evidence="2 3" key="1">
    <citation type="journal article" date="2017" name="J. Gen. Virol.">
        <title>Novel bat adenoviruses with low G+C content shed new light on the evolution of adenoviruses.</title>
        <authorList>
            <person name="Tan B."/>
            <person name="Yang X.L."/>
            <person name="Ge X.Y."/>
            <person name="Peng C."/>
            <person name="Liu H.Z."/>
            <person name="Zhang Y.Z."/>
            <person name="Zhang L.B."/>
            <person name="Shi Z.L."/>
        </authorList>
    </citation>
    <scope>NUCLEOTIDE SEQUENCE [LARGE SCALE GENOMIC DNA]</scope>
    <source>
        <strain evidence="2">WIV17</strain>
    </source>
</reference>
<feature type="site" description="Cleavage; by viral protease" evidence="1">
    <location>
        <begin position="111"/>
        <end position="112"/>
    </location>
</feature>
<evidence type="ECO:0000313" key="3">
    <source>
        <dbReference type="Proteomes" id="UP000201453"/>
    </source>
</evidence>
<dbReference type="InterPro" id="IPR000646">
    <property type="entry name" value="Adeno_PVIII"/>
</dbReference>
<name>A0A1X9RIS9_9ADEN</name>
<dbReference type="GO" id="GO:0031423">
    <property type="term" value="F:hexon binding"/>
    <property type="evidence" value="ECO:0007669"/>
    <property type="project" value="InterPro"/>
</dbReference>
<keyword evidence="1" id="KW-0946">Virion</keyword>
<comment type="subunit">
    <text evidence="1">Interacts with the peripentonal hexons as well as the hexons in the facets. Part of a complex composed of the core-capsid bridging protein, the endosome lysis protein VI and the hexon-linking protein VIII; these interactions bridge the virus core to the capsid.</text>
</comment>
<feature type="peptide" id="PRO_5011804442" description="Hexon-linking protein-N" evidence="1">
    <location>
        <begin position="1"/>
        <end position="111"/>
    </location>
</feature>
<keyword evidence="1" id="KW-0597">Phosphoprotein</keyword>
<comment type="caution">
    <text evidence="1">Lacks conserved residue(s) required for the propagation of feature annotation.</text>
</comment>
<dbReference type="Pfam" id="PF01310">
    <property type="entry name" value="Adeno_PVIII"/>
    <property type="match status" value="1"/>
</dbReference>
<dbReference type="HAMAP" id="MF_04049">
    <property type="entry name" value="ADV_CAP8"/>
    <property type="match status" value="1"/>
</dbReference>
<organism evidence="2 3">
    <name type="scientific">Bat mastadenovirus WIV17</name>
    <dbReference type="NCBI Taxonomy" id="1986505"/>
    <lineage>
        <taxon>Viruses</taxon>
        <taxon>Varidnaviria</taxon>
        <taxon>Bamfordvirae</taxon>
        <taxon>Preplasmiviricota</taxon>
        <taxon>Polisuviricotina</taxon>
        <taxon>Pharingeaviricetes</taxon>
        <taxon>Rowavirales</taxon>
        <taxon>Adenoviridae</taxon>
        <taxon>Mastadenovirus</taxon>
        <taxon>Mastadenovirus pteropodidae</taxon>
    </lineage>
</organism>
<keyword evidence="1" id="KW-1048">Host nucleus</keyword>
<proteinExistence type="evidence at transcript level"/>
<feature type="chain" id="PRO_5023559078" description="Pre-hexon-linking protein VIII" evidence="1">
    <location>
        <begin position="1"/>
        <end position="213"/>
    </location>
</feature>
<comment type="induction">
    <text evidence="1">Expressed in the late phase of the viral replicative cycle.</text>
</comment>
<dbReference type="GO" id="GO:0042025">
    <property type="term" value="C:host cell nucleus"/>
    <property type="evidence" value="ECO:0007669"/>
    <property type="project" value="UniProtKB-SubCell"/>
</dbReference>
<dbReference type="Gene3D" id="6.10.250.1460">
    <property type="match status" value="1"/>
</dbReference>
<keyword evidence="1" id="KW-0426">Late protein</keyword>
<feature type="site" description="Cleavage; by viral protease" evidence="1">
    <location>
        <begin position="143"/>
        <end position="144"/>
    </location>
</feature>
<comment type="PTM">
    <text evidence="1">Cleaved by the viral protease during virion maturation. May cause the middle segment to be shed from the capsid.</text>
</comment>
<dbReference type="Proteomes" id="UP000201453">
    <property type="component" value="Segment"/>
</dbReference>
<dbReference type="OrthoDB" id="8443at10239"/>
<comment type="subcellular location">
    <molecule>Hexon-linking protein-N</molecule>
    <subcellularLocation>
        <location evidence="1">Virion</location>
    </subcellularLocation>
    <text evidence="1">Located on the inner side of the capsid shell. Present in 120 copies per virion.</text>
</comment>
<comment type="miscellaneous">
    <text evidence="1">All late proteins expressed from the major late promoter are produced by alternative splicing and alternative polyadenylation of the same gene giving rise to non-overlapping ORFs. A leader sequence is present in the N-terminus of all these mRNAs and is recognized by the viral shutoff protein to provide expression although conventional translation via ribosome scanning from the cap has been shut off in the host cell.</text>
</comment>
<protein>
    <recommendedName>
        <fullName evidence="1">Pre-hexon-linking protein VIII</fullName>
    </recommendedName>
    <alternativeName>
        <fullName evidence="1">Pre-protein VIII</fullName>
        <shortName evidence="1">pVIII</shortName>
    </alternativeName>
    <component>
        <recommendedName>
            <fullName evidence="1">Hexon-linking protein-N</fullName>
        </recommendedName>
        <alternativeName>
            <fullName evidence="1">12.1 kDa protein VIII</fullName>
        </alternativeName>
        <alternativeName>
            <fullName evidence="1">Protein VIII-N</fullName>
        </alternativeName>
    </component>
    <component>
        <recommendedName>
            <fullName evidence="1">Hexon-linking protein-C</fullName>
        </recommendedName>
        <alternativeName>
            <fullName evidence="1">7.6 kDa protein VIII</fullName>
        </alternativeName>
        <alternativeName>
            <fullName evidence="1">Protein VIII-C</fullName>
        </alternativeName>
    </component>
</protein>
<keyword evidence="1" id="KW-0167">Capsid protein</keyword>
<gene>
    <name evidence="1" type="primary">L4</name>
</gene>
<comment type="subcellular location">
    <molecule>Pre-hexon-linking protein VIII</molecule>
    <subcellularLocation>
        <location evidence="1">Host nucleus</location>
    </subcellularLocation>
</comment>
<comment type="function">
    <text evidence="1">Hexon-linking protein-C: Structural component of the virion that acts as a cement protein on the capsid interior and which glue the peripentonal hexons and group-of-nine hexons together.</text>
</comment>